<evidence type="ECO:0000256" key="8">
    <source>
        <dbReference type="PIRSR" id="PIRSR001467-1"/>
    </source>
</evidence>
<evidence type="ECO:0000256" key="1">
    <source>
        <dbReference type="ARBA" id="ARBA00000971"/>
    </source>
</evidence>
<feature type="binding site" evidence="8">
    <location>
        <position position="138"/>
    </location>
    <ligand>
        <name>cyclosporin A</name>
        <dbReference type="ChEBI" id="CHEBI:4031"/>
    </ligand>
</feature>
<dbReference type="PANTHER" id="PTHR45625">
    <property type="entry name" value="PEPTIDYL-PROLYL CIS-TRANS ISOMERASE-RELATED"/>
    <property type="match status" value="1"/>
</dbReference>
<dbReference type="GO" id="GO:0006457">
    <property type="term" value="P:protein folding"/>
    <property type="evidence" value="ECO:0007669"/>
    <property type="project" value="InterPro"/>
</dbReference>
<dbReference type="InterPro" id="IPR020892">
    <property type="entry name" value="Cyclophilin-type_PPIase_CS"/>
</dbReference>
<name>A0A853AD08_9PSEU</name>
<gene>
    <name evidence="11" type="ORF">HNR68_000635</name>
</gene>
<dbReference type="EMBL" id="JACCFJ010000001">
    <property type="protein sequence ID" value="NYI82005.1"/>
    <property type="molecule type" value="Genomic_DNA"/>
</dbReference>
<dbReference type="PRINTS" id="PR00153">
    <property type="entry name" value="CSAPPISMRASE"/>
</dbReference>
<protein>
    <recommendedName>
        <fullName evidence="9">Peptidyl-prolyl cis-trans isomerase</fullName>
        <shortName evidence="9">PPIase</shortName>
        <ecNumber evidence="9">5.2.1.8</ecNumber>
    </recommendedName>
</protein>
<feature type="binding site" evidence="8">
    <location>
        <begin position="112"/>
        <end position="117"/>
    </location>
    <ligand>
        <name>cyclosporin A</name>
        <dbReference type="ChEBI" id="CHEBI:4031"/>
    </ligand>
</feature>
<keyword evidence="5" id="KW-0963">Cytoplasm</keyword>
<evidence type="ECO:0000256" key="5">
    <source>
        <dbReference type="ARBA" id="ARBA00022490"/>
    </source>
</evidence>
<dbReference type="EC" id="5.2.1.8" evidence="9"/>
<dbReference type="FunFam" id="2.40.100.10:FF:000028">
    <property type="entry name" value="Peptidyl-prolyl cis-trans isomerase"/>
    <property type="match status" value="1"/>
</dbReference>
<comment type="catalytic activity">
    <reaction evidence="1 9">
        <text>[protein]-peptidylproline (omega=180) = [protein]-peptidylproline (omega=0)</text>
        <dbReference type="Rhea" id="RHEA:16237"/>
        <dbReference type="Rhea" id="RHEA-COMP:10747"/>
        <dbReference type="Rhea" id="RHEA-COMP:10748"/>
        <dbReference type="ChEBI" id="CHEBI:83833"/>
        <dbReference type="ChEBI" id="CHEBI:83834"/>
        <dbReference type="EC" id="5.2.1.8"/>
    </reaction>
</comment>
<comment type="caution">
    <text evidence="11">The sequence shown here is derived from an EMBL/GenBank/DDBJ whole genome shotgun (WGS) entry which is preliminary data.</text>
</comment>
<dbReference type="PIRSF" id="PIRSF001467">
    <property type="entry name" value="Peptidylpro_ismrse"/>
    <property type="match status" value="1"/>
</dbReference>
<evidence type="ECO:0000256" key="9">
    <source>
        <dbReference type="RuleBase" id="RU363019"/>
    </source>
</evidence>
<feature type="domain" description="PPIase cyclophilin-type" evidence="10">
    <location>
        <begin position="18"/>
        <end position="179"/>
    </location>
</feature>
<dbReference type="Proteomes" id="UP000587002">
    <property type="component" value="Unassembled WGS sequence"/>
</dbReference>
<dbReference type="PROSITE" id="PS00170">
    <property type="entry name" value="CSA_PPIASE_1"/>
    <property type="match status" value="1"/>
</dbReference>
<evidence type="ECO:0000313" key="12">
    <source>
        <dbReference type="Proteomes" id="UP000587002"/>
    </source>
</evidence>
<feature type="binding site" evidence="8">
    <location>
        <begin position="70"/>
        <end position="81"/>
    </location>
    <ligand>
        <name>cyclosporin A</name>
        <dbReference type="ChEBI" id="CHEBI:4031"/>
    </ligand>
</feature>
<organism evidence="11 12">
    <name type="scientific">Saccharopolyspora hordei</name>
    <dbReference type="NCBI Taxonomy" id="1838"/>
    <lineage>
        <taxon>Bacteria</taxon>
        <taxon>Bacillati</taxon>
        <taxon>Actinomycetota</taxon>
        <taxon>Actinomycetes</taxon>
        <taxon>Pseudonocardiales</taxon>
        <taxon>Pseudonocardiaceae</taxon>
        <taxon>Saccharopolyspora</taxon>
    </lineage>
</organism>
<evidence type="ECO:0000256" key="6">
    <source>
        <dbReference type="ARBA" id="ARBA00023110"/>
    </source>
</evidence>
<evidence type="ECO:0000313" key="11">
    <source>
        <dbReference type="EMBL" id="NYI82005.1"/>
    </source>
</evidence>
<feature type="binding site" evidence="8">
    <location>
        <begin position="86"/>
        <end position="87"/>
    </location>
    <ligand>
        <name>cyclosporin A</name>
        <dbReference type="ChEBI" id="CHEBI:4031"/>
    </ligand>
</feature>
<dbReference type="RefSeq" id="WP_179717464.1">
    <property type="nucleotide sequence ID" value="NZ_BAABFH010000001.1"/>
</dbReference>
<evidence type="ECO:0000256" key="2">
    <source>
        <dbReference type="ARBA" id="ARBA00002388"/>
    </source>
</evidence>
<dbReference type="InterPro" id="IPR024936">
    <property type="entry name" value="Cyclophilin-type_PPIase"/>
</dbReference>
<evidence type="ECO:0000259" key="10">
    <source>
        <dbReference type="PROSITE" id="PS50072"/>
    </source>
</evidence>
<dbReference type="Gene3D" id="2.40.100.10">
    <property type="entry name" value="Cyclophilin-like"/>
    <property type="match status" value="1"/>
</dbReference>
<dbReference type="InterPro" id="IPR044666">
    <property type="entry name" value="Cyclophilin_A-like"/>
</dbReference>
<dbReference type="Pfam" id="PF00160">
    <property type="entry name" value="Pro_isomerase"/>
    <property type="match status" value="1"/>
</dbReference>
<proteinExistence type="inferred from homology"/>
<evidence type="ECO:0000256" key="7">
    <source>
        <dbReference type="ARBA" id="ARBA00023235"/>
    </source>
</evidence>
<evidence type="ECO:0000256" key="3">
    <source>
        <dbReference type="ARBA" id="ARBA00004496"/>
    </source>
</evidence>
<keyword evidence="12" id="KW-1185">Reference proteome</keyword>
<sequence>MAEDNGSLVGTQVTATLHTSQGDIRINLFPDKAPKTVQNFVGLAEGTKEYTEPNAKGEKSGPFYDGVIFHRVIEGFMIQTGDPTGTGRGGPGYKFADEFHPTLQFDRPYLVAMANAGPNTNGSQFFITVAATSWLNYKHTIFGEVADQASREVVDSIANTPTGPGDRPVSDIIIEKVSIERG</sequence>
<comment type="similarity">
    <text evidence="4 9">Belongs to the cyclophilin-type PPIase family.</text>
</comment>
<keyword evidence="7 9" id="KW-0413">Isomerase</keyword>
<dbReference type="GO" id="GO:0005737">
    <property type="term" value="C:cytoplasm"/>
    <property type="evidence" value="ECO:0007669"/>
    <property type="project" value="UniProtKB-SubCell"/>
</dbReference>
<dbReference type="SUPFAM" id="SSF50891">
    <property type="entry name" value="Cyclophilin-like"/>
    <property type="match status" value="1"/>
</dbReference>
<dbReference type="PROSITE" id="PS50072">
    <property type="entry name" value="CSA_PPIASE_2"/>
    <property type="match status" value="1"/>
</dbReference>
<feature type="binding site" evidence="8">
    <location>
        <begin position="122"/>
        <end position="126"/>
    </location>
    <ligand>
        <name>cyclosporin A</name>
        <dbReference type="ChEBI" id="CHEBI:4031"/>
    </ligand>
</feature>
<dbReference type="GO" id="GO:0003755">
    <property type="term" value="F:peptidyl-prolyl cis-trans isomerase activity"/>
    <property type="evidence" value="ECO:0007669"/>
    <property type="project" value="UniProtKB-UniRule"/>
</dbReference>
<accession>A0A853AD08</accession>
<comment type="subcellular location">
    <subcellularLocation>
        <location evidence="3">Cytoplasm</location>
    </subcellularLocation>
</comment>
<evidence type="ECO:0000256" key="4">
    <source>
        <dbReference type="ARBA" id="ARBA00007365"/>
    </source>
</evidence>
<reference evidence="11 12" key="1">
    <citation type="submission" date="2020-07" db="EMBL/GenBank/DDBJ databases">
        <title>Sequencing the genomes of 1000 actinobacteria strains.</title>
        <authorList>
            <person name="Klenk H.-P."/>
        </authorList>
    </citation>
    <scope>NUCLEOTIDE SEQUENCE [LARGE SCALE GENOMIC DNA]</scope>
    <source>
        <strain evidence="11 12">DSM 44065</strain>
    </source>
</reference>
<dbReference type="InterPro" id="IPR029000">
    <property type="entry name" value="Cyclophilin-like_dom_sf"/>
</dbReference>
<dbReference type="PANTHER" id="PTHR45625:SF4">
    <property type="entry name" value="PEPTIDYLPROLYL ISOMERASE DOMAIN AND WD REPEAT-CONTAINING PROTEIN 1"/>
    <property type="match status" value="1"/>
</dbReference>
<feature type="binding site" evidence="8">
    <location>
        <position position="132"/>
    </location>
    <ligand>
        <name>cyclosporin A</name>
        <dbReference type="ChEBI" id="CHEBI:4031"/>
    </ligand>
</feature>
<dbReference type="AlphaFoldDB" id="A0A853AD08"/>
<comment type="function">
    <text evidence="2 9">PPIases accelerate the folding of proteins. It catalyzes the cis-trans isomerization of proline imidic peptide bonds in oligopeptides.</text>
</comment>
<dbReference type="InterPro" id="IPR002130">
    <property type="entry name" value="Cyclophilin-type_PPIase_dom"/>
</dbReference>
<keyword evidence="6 9" id="KW-0697">Rotamase</keyword>